<dbReference type="EMBL" id="BMAV01013236">
    <property type="protein sequence ID" value="GFY60667.1"/>
    <property type="molecule type" value="Genomic_DNA"/>
</dbReference>
<dbReference type="OrthoDB" id="6427245at2759"/>
<accession>A0A8X6XUV7</accession>
<dbReference type="AlphaFoldDB" id="A0A8X6XUV7"/>
<reference evidence="2" key="1">
    <citation type="submission" date="2020-08" db="EMBL/GenBank/DDBJ databases">
        <title>Multicomponent nature underlies the extraordinary mechanical properties of spider dragline silk.</title>
        <authorList>
            <person name="Kono N."/>
            <person name="Nakamura H."/>
            <person name="Mori M."/>
            <person name="Yoshida Y."/>
            <person name="Ohtoshi R."/>
            <person name="Malay A.D."/>
            <person name="Moran D.A.P."/>
            <person name="Tomita M."/>
            <person name="Numata K."/>
            <person name="Arakawa K."/>
        </authorList>
    </citation>
    <scope>NUCLEOTIDE SEQUENCE</scope>
</reference>
<comment type="caution">
    <text evidence="2">The sequence shown here is derived from an EMBL/GenBank/DDBJ whole genome shotgun (WGS) entry which is preliminary data.</text>
</comment>
<name>A0A8X6XUV7_9ARAC</name>
<evidence type="ECO:0000313" key="2">
    <source>
        <dbReference type="EMBL" id="GFY60667.1"/>
    </source>
</evidence>
<organism evidence="2 3">
    <name type="scientific">Trichonephila inaurata madagascariensis</name>
    <dbReference type="NCBI Taxonomy" id="2747483"/>
    <lineage>
        <taxon>Eukaryota</taxon>
        <taxon>Metazoa</taxon>
        <taxon>Ecdysozoa</taxon>
        <taxon>Arthropoda</taxon>
        <taxon>Chelicerata</taxon>
        <taxon>Arachnida</taxon>
        <taxon>Araneae</taxon>
        <taxon>Araneomorphae</taxon>
        <taxon>Entelegynae</taxon>
        <taxon>Araneoidea</taxon>
        <taxon>Nephilidae</taxon>
        <taxon>Trichonephila</taxon>
        <taxon>Trichonephila inaurata</taxon>
    </lineage>
</organism>
<feature type="signal peptide" evidence="1">
    <location>
        <begin position="1"/>
        <end position="22"/>
    </location>
</feature>
<feature type="chain" id="PRO_5036454322" evidence="1">
    <location>
        <begin position="23"/>
        <end position="142"/>
    </location>
</feature>
<keyword evidence="3" id="KW-1185">Reference proteome</keyword>
<gene>
    <name evidence="2" type="primary">AVEN_14096_1</name>
    <name evidence="2" type="ORF">TNIN_463251</name>
</gene>
<dbReference type="Proteomes" id="UP000886998">
    <property type="component" value="Unassembled WGS sequence"/>
</dbReference>
<sequence length="142" mass="14901">MVTARYLFATLAICAAFNFAIADEDKKEEADDAKPSSGLLNGILGMTDGAKDKMEGGMDVLKGYTSVAKELSEEGAKKVQSFAEDIGDSFSESMGKVAETGSKMKEAVGDGMLNAKDQFETAASKIAEHAKDAVGTFSKLLG</sequence>
<protein>
    <submittedName>
        <fullName evidence="2">Uncharacterized protein</fullName>
    </submittedName>
</protein>
<proteinExistence type="predicted"/>
<keyword evidence="1" id="KW-0732">Signal</keyword>
<evidence type="ECO:0000256" key="1">
    <source>
        <dbReference type="SAM" id="SignalP"/>
    </source>
</evidence>
<evidence type="ECO:0000313" key="3">
    <source>
        <dbReference type="Proteomes" id="UP000886998"/>
    </source>
</evidence>
<dbReference type="Gene3D" id="1.20.120.20">
    <property type="entry name" value="Apolipoprotein"/>
    <property type="match status" value="1"/>
</dbReference>